<dbReference type="HAMAP" id="MF_00235">
    <property type="entry name" value="Adenylate_kinase_Adk"/>
    <property type="match status" value="1"/>
</dbReference>
<comment type="similarity">
    <text evidence="4">Belongs to the adenylate kinase family.</text>
</comment>
<dbReference type="CDD" id="cd01428">
    <property type="entry name" value="ADK"/>
    <property type="match status" value="1"/>
</dbReference>
<evidence type="ECO:0000256" key="1">
    <source>
        <dbReference type="ARBA" id="ARBA00022679"/>
    </source>
</evidence>
<keyword evidence="2" id="KW-0547">Nucleotide-binding</keyword>
<dbReference type="SUPFAM" id="SSF52540">
    <property type="entry name" value="P-loop containing nucleoside triphosphate hydrolases"/>
    <property type="match status" value="1"/>
</dbReference>
<protein>
    <submittedName>
        <fullName evidence="5">Adenylate kinase</fullName>
    </submittedName>
</protein>
<dbReference type="GO" id="GO:0019205">
    <property type="term" value="F:nucleobase-containing compound kinase activity"/>
    <property type="evidence" value="ECO:0007669"/>
    <property type="project" value="InterPro"/>
</dbReference>
<organism evidence="5 9">
    <name type="scientific">Hamiltosporidium tvaerminnensis</name>
    <dbReference type="NCBI Taxonomy" id="1176355"/>
    <lineage>
        <taxon>Eukaryota</taxon>
        <taxon>Fungi</taxon>
        <taxon>Fungi incertae sedis</taxon>
        <taxon>Microsporidia</taxon>
        <taxon>Dubosqiidae</taxon>
        <taxon>Hamiltosporidium</taxon>
    </lineage>
</organism>
<sequence>MNLIIIGPPGSGKGTQSKLLSINLNLYHISSGDILRDEIKKEFGRQISVKIQKGEFISDTFMAEMVMCRIGEVEGGKGIILDGFPRNLYQIPFVTIEISGVIFLNVSKDICKKRVFQRNENRSDDSDIVFENRWELYERSTLEVVDYYRNKGKVVEVDGSRSKEEIRDFLVKYFKK</sequence>
<evidence type="ECO:0000313" key="8">
    <source>
        <dbReference type="Proteomes" id="UP000292282"/>
    </source>
</evidence>
<dbReference type="Proteomes" id="UP000292362">
    <property type="component" value="Unassembled WGS sequence"/>
</dbReference>
<keyword evidence="1 4" id="KW-0808">Transferase</keyword>
<dbReference type="Gene3D" id="3.40.50.300">
    <property type="entry name" value="P-loop containing nucleotide triphosphate hydrolases"/>
    <property type="match status" value="1"/>
</dbReference>
<keyword evidence="3 4" id="KW-0418">Kinase</keyword>
<evidence type="ECO:0000256" key="3">
    <source>
        <dbReference type="ARBA" id="ARBA00022777"/>
    </source>
</evidence>
<dbReference type="EMBL" id="PITK01000766">
    <property type="protein sequence ID" value="TBU12411.1"/>
    <property type="molecule type" value="Genomic_DNA"/>
</dbReference>
<evidence type="ECO:0000313" key="7">
    <source>
        <dbReference type="EMBL" id="TBU13468.1"/>
    </source>
</evidence>
<gene>
    <name evidence="5" type="ORF">CWI37_0069p0030</name>
    <name evidence="7" type="ORF">CWI38_0422p0010</name>
    <name evidence="6" type="ORF">CWI38_0766p0020</name>
</gene>
<dbReference type="VEuPathDB" id="MicrosporidiaDB:CWI38_0422p0010"/>
<evidence type="ECO:0000313" key="5">
    <source>
        <dbReference type="EMBL" id="TBU04943.1"/>
    </source>
</evidence>
<dbReference type="EMBL" id="PITK01000422">
    <property type="protein sequence ID" value="TBU13468.1"/>
    <property type="molecule type" value="Genomic_DNA"/>
</dbReference>
<dbReference type="Proteomes" id="UP000292282">
    <property type="component" value="Unassembled WGS sequence"/>
</dbReference>
<name>A0A4Q9LAY4_9MICR</name>
<accession>A0A4Q9LAY4</accession>
<evidence type="ECO:0000313" key="6">
    <source>
        <dbReference type="EMBL" id="TBU12411.1"/>
    </source>
</evidence>
<dbReference type="STRING" id="1176355.A0A4Q9LAY4"/>
<dbReference type="PRINTS" id="PR00094">
    <property type="entry name" value="ADENYLTKNASE"/>
</dbReference>
<dbReference type="PANTHER" id="PTHR23359">
    <property type="entry name" value="NUCLEOTIDE KINASE"/>
    <property type="match status" value="1"/>
</dbReference>
<dbReference type="GO" id="GO:0006139">
    <property type="term" value="P:nucleobase-containing compound metabolic process"/>
    <property type="evidence" value="ECO:0007669"/>
    <property type="project" value="InterPro"/>
</dbReference>
<dbReference type="InterPro" id="IPR033690">
    <property type="entry name" value="Adenylat_kinase_CS"/>
</dbReference>
<comment type="caution">
    <text evidence="5">The sequence shown here is derived from an EMBL/GenBank/DDBJ whole genome shotgun (WGS) entry which is preliminary data.</text>
</comment>
<dbReference type="OrthoDB" id="439792at2759"/>
<reference evidence="8 9" key="1">
    <citation type="submission" date="2017-12" db="EMBL/GenBank/DDBJ databases">
        <authorList>
            <person name="Pombert J.-F."/>
            <person name="Haag K.L."/>
            <person name="Ebert D."/>
        </authorList>
    </citation>
    <scope>NUCLEOTIDE SEQUENCE [LARGE SCALE GENOMIC DNA]</scope>
    <source>
        <strain evidence="5">FI-OER-3-3</strain>
        <strain evidence="6">IL-G-3</strain>
    </source>
</reference>
<dbReference type="PROSITE" id="PS00113">
    <property type="entry name" value="ADENYLATE_KINASE"/>
    <property type="match status" value="1"/>
</dbReference>
<evidence type="ECO:0000313" key="9">
    <source>
        <dbReference type="Proteomes" id="UP000292362"/>
    </source>
</evidence>
<evidence type="ECO:0000256" key="4">
    <source>
        <dbReference type="RuleBase" id="RU003330"/>
    </source>
</evidence>
<evidence type="ECO:0000256" key="2">
    <source>
        <dbReference type="ARBA" id="ARBA00022741"/>
    </source>
</evidence>
<dbReference type="VEuPathDB" id="MicrosporidiaDB:CWI38_0766p0020"/>
<proteinExistence type="inferred from homology"/>
<dbReference type="InterPro" id="IPR000850">
    <property type="entry name" value="Adenylat/UMP-CMP_kin"/>
</dbReference>
<keyword evidence="8" id="KW-1185">Reference proteome</keyword>
<dbReference type="GO" id="GO:0005524">
    <property type="term" value="F:ATP binding"/>
    <property type="evidence" value="ECO:0007669"/>
    <property type="project" value="InterPro"/>
</dbReference>
<dbReference type="EMBL" id="PITJ01000069">
    <property type="protein sequence ID" value="TBU04943.1"/>
    <property type="molecule type" value="Genomic_DNA"/>
</dbReference>
<dbReference type="AlphaFoldDB" id="A0A4Q9LAY4"/>
<dbReference type="InterPro" id="IPR027417">
    <property type="entry name" value="P-loop_NTPase"/>
</dbReference>
<dbReference type="VEuPathDB" id="MicrosporidiaDB:CWI37_0069p0030"/>
<dbReference type="Pfam" id="PF00406">
    <property type="entry name" value="ADK"/>
    <property type="match status" value="1"/>
</dbReference>